<keyword evidence="4" id="KW-1003">Cell membrane</keyword>
<comment type="pathway">
    <text evidence="2">Cofactor biosynthesis; adenosylcobalamin biosynthesis.</text>
</comment>
<keyword evidence="7" id="KW-1133">Transmembrane helix</keyword>
<feature type="region of interest" description="Disordered" evidence="9">
    <location>
        <begin position="13"/>
        <end position="34"/>
    </location>
</feature>
<sequence length="109" mass="10942">PALAALCAPLAGGSTRTAWRTARSDGGRHPSPNAGRVEAAFAGALGVRLGGPLAYGGIAELRPVMGSGPAPTPADVRRAGRLSHAVGATALLACAVAREVVQRRPRRTA</sequence>
<dbReference type="PANTHER" id="PTHR34308">
    <property type="entry name" value="COBALAMIN BIOSYNTHESIS PROTEIN CBIB"/>
    <property type="match status" value="1"/>
</dbReference>
<dbReference type="GO" id="GO:0043757">
    <property type="term" value="F:adenosylcobinamide-phosphate synthase activity"/>
    <property type="evidence" value="ECO:0007669"/>
    <property type="project" value="UniProtKB-EC"/>
</dbReference>
<feature type="non-terminal residue" evidence="10">
    <location>
        <position position="1"/>
    </location>
</feature>
<evidence type="ECO:0000256" key="1">
    <source>
        <dbReference type="ARBA" id="ARBA00004651"/>
    </source>
</evidence>
<reference evidence="10" key="1">
    <citation type="submission" date="2020-02" db="EMBL/GenBank/DDBJ databases">
        <authorList>
            <person name="Meier V. D."/>
        </authorList>
    </citation>
    <scope>NUCLEOTIDE SEQUENCE</scope>
    <source>
        <strain evidence="10">AVDCRST_MAG38</strain>
    </source>
</reference>
<accession>A0A6J4RI48</accession>
<keyword evidence="5" id="KW-0169">Cobalamin biosynthesis</keyword>
<evidence type="ECO:0000256" key="7">
    <source>
        <dbReference type="ARBA" id="ARBA00022989"/>
    </source>
</evidence>
<dbReference type="GO" id="GO:0005886">
    <property type="term" value="C:plasma membrane"/>
    <property type="evidence" value="ECO:0007669"/>
    <property type="project" value="UniProtKB-SubCell"/>
</dbReference>
<keyword evidence="8" id="KW-0472">Membrane</keyword>
<evidence type="ECO:0000256" key="2">
    <source>
        <dbReference type="ARBA" id="ARBA00004953"/>
    </source>
</evidence>
<keyword evidence="10" id="KW-0436">Ligase</keyword>
<proteinExistence type="inferred from homology"/>
<protein>
    <submittedName>
        <fullName evidence="10">Adenosylcobinamide-phosphate synthase</fullName>
        <ecNumber evidence="10">6.3.1.10</ecNumber>
    </submittedName>
</protein>
<name>A0A6J4RI48_9ACTN</name>
<keyword evidence="6" id="KW-0812">Transmembrane</keyword>
<dbReference type="AlphaFoldDB" id="A0A6J4RI48"/>
<comment type="subcellular location">
    <subcellularLocation>
        <location evidence="1">Cell membrane</location>
        <topology evidence="1">Multi-pass membrane protein</topology>
    </subcellularLocation>
</comment>
<evidence type="ECO:0000256" key="8">
    <source>
        <dbReference type="ARBA" id="ARBA00023136"/>
    </source>
</evidence>
<dbReference type="EC" id="6.3.1.10" evidence="10"/>
<dbReference type="UniPathway" id="UPA00148"/>
<dbReference type="InterPro" id="IPR004485">
    <property type="entry name" value="Cobalamin_biosynth_CobD/CbiB"/>
</dbReference>
<evidence type="ECO:0000256" key="6">
    <source>
        <dbReference type="ARBA" id="ARBA00022692"/>
    </source>
</evidence>
<dbReference type="EMBL" id="CADCVJ010000119">
    <property type="protein sequence ID" value="CAA9474367.1"/>
    <property type="molecule type" value="Genomic_DNA"/>
</dbReference>
<evidence type="ECO:0000256" key="4">
    <source>
        <dbReference type="ARBA" id="ARBA00022475"/>
    </source>
</evidence>
<dbReference type="GO" id="GO:0009236">
    <property type="term" value="P:cobalamin biosynthetic process"/>
    <property type="evidence" value="ECO:0007669"/>
    <property type="project" value="UniProtKB-UniPathway"/>
</dbReference>
<gene>
    <name evidence="10" type="ORF">AVDCRST_MAG38-1549</name>
</gene>
<dbReference type="Pfam" id="PF03186">
    <property type="entry name" value="CobD_Cbib"/>
    <property type="match status" value="1"/>
</dbReference>
<evidence type="ECO:0000256" key="3">
    <source>
        <dbReference type="ARBA" id="ARBA00006263"/>
    </source>
</evidence>
<evidence type="ECO:0000256" key="5">
    <source>
        <dbReference type="ARBA" id="ARBA00022573"/>
    </source>
</evidence>
<dbReference type="GO" id="GO:0048472">
    <property type="term" value="F:threonine-phosphate decarboxylase activity"/>
    <property type="evidence" value="ECO:0007669"/>
    <property type="project" value="InterPro"/>
</dbReference>
<dbReference type="PANTHER" id="PTHR34308:SF1">
    <property type="entry name" value="COBALAMIN BIOSYNTHESIS PROTEIN CBIB"/>
    <property type="match status" value="1"/>
</dbReference>
<comment type="similarity">
    <text evidence="3">Belongs to the CobD/CbiB family.</text>
</comment>
<evidence type="ECO:0000256" key="9">
    <source>
        <dbReference type="SAM" id="MobiDB-lite"/>
    </source>
</evidence>
<evidence type="ECO:0000313" key="10">
    <source>
        <dbReference type="EMBL" id="CAA9474367.1"/>
    </source>
</evidence>
<organism evidence="10">
    <name type="scientific">uncultured Solirubrobacteraceae bacterium</name>
    <dbReference type="NCBI Taxonomy" id="1162706"/>
    <lineage>
        <taxon>Bacteria</taxon>
        <taxon>Bacillati</taxon>
        <taxon>Actinomycetota</taxon>
        <taxon>Thermoleophilia</taxon>
        <taxon>Solirubrobacterales</taxon>
        <taxon>Solirubrobacteraceae</taxon>
        <taxon>environmental samples</taxon>
    </lineage>
</organism>